<reference evidence="3" key="1">
    <citation type="submission" date="2016-10" db="EMBL/GenBank/DDBJ databases">
        <authorList>
            <person name="Varghese N."/>
            <person name="Submissions S."/>
        </authorList>
    </citation>
    <scope>NUCLEOTIDE SEQUENCE [LARGE SCALE GENOMIC DNA]</scope>
    <source>
        <strain evidence="3">DSM 100420</strain>
    </source>
</reference>
<name>A0A1H3NMA6_9RHOB</name>
<dbReference type="OrthoDB" id="9773411at2"/>
<dbReference type="EMBL" id="FNPX01000004">
    <property type="protein sequence ID" value="SDY90031.1"/>
    <property type="molecule type" value="Genomic_DNA"/>
</dbReference>
<protein>
    <submittedName>
        <fullName evidence="2">Uncharacterized protein</fullName>
    </submittedName>
</protein>
<organism evidence="2 3">
    <name type="scientific">Jannaschia faecimaris</name>
    <dbReference type="NCBI Taxonomy" id="1244108"/>
    <lineage>
        <taxon>Bacteria</taxon>
        <taxon>Pseudomonadati</taxon>
        <taxon>Pseudomonadota</taxon>
        <taxon>Alphaproteobacteria</taxon>
        <taxon>Rhodobacterales</taxon>
        <taxon>Roseobacteraceae</taxon>
        <taxon>Jannaschia</taxon>
    </lineage>
</organism>
<keyword evidence="3" id="KW-1185">Reference proteome</keyword>
<evidence type="ECO:0000256" key="1">
    <source>
        <dbReference type="SAM" id="MobiDB-lite"/>
    </source>
</evidence>
<sequence length="257" mass="27541">MSSFSYDITGGDVTVRVIITEMDGGLTFDLEVLGDSGTIGDLNALYLDILDDDLTEGLSVTGTDVTAFEFDADAVTKVDNFTTIKGEVLKEFGAFDMGVQFGTQGIGDDDIQSTSFFLSHETETLEIEDFLMQDSAVRLTSVGEIDGERDGSLKIGGIAEPISEPEPEGPILEEPPIEEEGPTVGEDIIIVEEIPLEDEFVFLSDPINGEGLGGEMILDVSVEEEIGAMIEAEQPLYGGETIIVAPIEDPSGEWITT</sequence>
<dbReference type="STRING" id="1244108.SAMN05444004_10435"/>
<gene>
    <name evidence="2" type="ORF">SAMN05444004_10435</name>
</gene>
<proteinExistence type="predicted"/>
<accession>A0A1H3NMA6</accession>
<evidence type="ECO:0000313" key="3">
    <source>
        <dbReference type="Proteomes" id="UP000198914"/>
    </source>
</evidence>
<evidence type="ECO:0000313" key="2">
    <source>
        <dbReference type="EMBL" id="SDY90031.1"/>
    </source>
</evidence>
<dbReference type="RefSeq" id="WP_092643925.1">
    <property type="nucleotide sequence ID" value="NZ_FNPX01000004.1"/>
</dbReference>
<dbReference type="AlphaFoldDB" id="A0A1H3NMA6"/>
<feature type="region of interest" description="Disordered" evidence="1">
    <location>
        <begin position="158"/>
        <end position="180"/>
    </location>
</feature>
<dbReference type="Proteomes" id="UP000198914">
    <property type="component" value="Unassembled WGS sequence"/>
</dbReference>